<feature type="chain" id="PRO_5005468064" evidence="1">
    <location>
        <begin position="24"/>
        <end position="163"/>
    </location>
</feature>
<dbReference type="GO" id="GO:0009289">
    <property type="term" value="C:pilus"/>
    <property type="evidence" value="ECO:0007669"/>
    <property type="project" value="InterPro"/>
</dbReference>
<accession>A0A0K1QXV2</accession>
<evidence type="ECO:0000256" key="1">
    <source>
        <dbReference type="SAM" id="SignalP"/>
    </source>
</evidence>
<dbReference type="OrthoDB" id="7026515at2"/>
<dbReference type="Pfam" id="PF04449">
    <property type="entry name" value="Fimbrial_CS1"/>
    <property type="match status" value="1"/>
</dbReference>
<dbReference type="EMBL" id="CP010945">
    <property type="protein sequence ID" value="AKV10568.1"/>
    <property type="molecule type" value="Genomic_DNA"/>
</dbReference>
<organism evidence="2 3">
    <name type="scientific">Pseudomonas fluorescens NCIMB 11764</name>
    <dbReference type="NCBI Taxonomy" id="1221522"/>
    <lineage>
        <taxon>Bacteria</taxon>
        <taxon>Pseudomonadati</taxon>
        <taxon>Pseudomonadota</taxon>
        <taxon>Gammaproteobacteria</taxon>
        <taxon>Pseudomonadales</taxon>
        <taxon>Pseudomonadaceae</taxon>
        <taxon>Pseudomonas</taxon>
    </lineage>
</organism>
<reference evidence="2 3" key="1">
    <citation type="journal article" date="2012" name="J. Bacteriol.">
        <title>Draft genome sequence of the cyanide-utilizing bacterium Pseudomonas fluorescens strain NCIMB 11764.</title>
        <authorList>
            <person name="Vilo C.A."/>
            <person name="Benedik M.J."/>
            <person name="Kunz D.A."/>
            <person name="Dong Q."/>
        </authorList>
    </citation>
    <scope>NUCLEOTIDE SEQUENCE [LARGE SCALE GENOMIC DNA]</scope>
    <source>
        <strain evidence="2 3">NCIMB 11764</strain>
    </source>
</reference>
<name>A0A0K1QXV2_PSEFL</name>
<evidence type="ECO:0000313" key="2">
    <source>
        <dbReference type="EMBL" id="AKV10568.1"/>
    </source>
</evidence>
<dbReference type="InterPro" id="IPR007540">
    <property type="entry name" value="Fimbrial_CS1-type"/>
</dbReference>
<dbReference type="Proteomes" id="UP000017175">
    <property type="component" value="Chromosome"/>
</dbReference>
<dbReference type="RefSeq" id="WP_017340617.1">
    <property type="nucleotide sequence ID" value="NZ_CP010945.1"/>
</dbReference>
<dbReference type="Gene3D" id="2.60.40.2040">
    <property type="entry name" value="CFA/I fimbrial subunit E, pilin domain"/>
    <property type="match status" value="1"/>
</dbReference>
<protein>
    <submittedName>
        <fullName evidence="2">Adhesin major subunit pilin</fullName>
    </submittedName>
</protein>
<gene>
    <name evidence="2" type="ORF">B723_30870</name>
</gene>
<evidence type="ECO:0000313" key="3">
    <source>
        <dbReference type="Proteomes" id="UP000017175"/>
    </source>
</evidence>
<keyword evidence="1" id="KW-0732">Signal</keyword>
<feature type="signal peptide" evidence="1">
    <location>
        <begin position="1"/>
        <end position="23"/>
    </location>
</feature>
<dbReference type="AlphaFoldDB" id="A0A0K1QXV2"/>
<dbReference type="eggNOG" id="ENOG502ZZPV">
    <property type="taxonomic scope" value="Bacteria"/>
</dbReference>
<sequence length="163" mass="17516">MFKKFAIAVPMTLLALSSSMAFAAEESRSSINITAEIPSSIFYAQPVNPDFGKDERMQYRVLDGTLTDVVGMYDIKHTEGSVNAYVEGGPQPLFNGNTAKNIPLTYTFNGKVLTGTTQEVVGDAESNGGMRAELRISAAKPAADQNGLYTVSPTVIFDAVPRI</sequence>
<proteinExistence type="predicted"/>